<reference evidence="3 4" key="1">
    <citation type="journal article" date="2010" name="BMC Genomics">
        <title>Comparative genomics and proteomics of Helicobacter mustelae, an ulcerogenic and carcinogenic gastric pathogen.</title>
        <authorList>
            <person name="O'Toole P.W."/>
            <person name="Snelling W.J."/>
            <person name="Canchaya C."/>
            <person name="Forde B.M."/>
            <person name="Hardie K.R."/>
            <person name="Josenhans C."/>
            <person name="Graham R.L.J."/>
            <person name="McMullan G."/>
            <person name="Parkhill J."/>
            <person name="Belda E."/>
            <person name="Bentley S.D."/>
        </authorList>
    </citation>
    <scope>NUCLEOTIDE SEQUENCE [LARGE SCALE GENOMIC DNA]</scope>
    <source>
        <strain evidence="4">ATCC 43772 / LMG 18044 / NCTC 12198 / 12198</strain>
    </source>
</reference>
<dbReference type="InterPro" id="IPR001478">
    <property type="entry name" value="PDZ"/>
</dbReference>
<sequence>MRKLLLLFFASFSFLWSYDFSYCQKHYHEIAQKFDKKNFSTPVFYKGKTYFILYSQTPLKNKKILRHDPFVGLYLIAPQKEVRGFVLRSVDEIAKELQVSIIGPDFLIKTQILQNQRGFLDFAKLKIKAPSPNLVISNICYQIYGITTQEGGFITKPYIERFLSQEKPYYGDIGVRTQGNIVLQIDPFFPNNPFLPDDKILKIQNKIARKSLNVEWVISNLKEGERVRVLVERKIDKKTITKELSVVARARYGGFLLQDSFLESQKIGIDKNLKITKGNDLLKNGLENLQAGDRILWIARVNPLDLKGDVFDNLREVLMRAYLRYGYLEFLVNRNGFQFFTKVYPRGQ</sequence>
<dbReference type="Pfam" id="PF13180">
    <property type="entry name" value="PDZ_2"/>
    <property type="match status" value="1"/>
</dbReference>
<dbReference type="STRING" id="679897.HMU09840"/>
<dbReference type="EMBL" id="FN555004">
    <property type="protein sequence ID" value="CBG40241.1"/>
    <property type="molecule type" value="Genomic_DNA"/>
</dbReference>
<feature type="domain" description="DUF7488" evidence="2">
    <location>
        <begin position="16"/>
        <end position="166"/>
    </location>
</feature>
<evidence type="ECO:0008006" key="5">
    <source>
        <dbReference type="Google" id="ProtNLM"/>
    </source>
</evidence>
<organism evidence="3 4">
    <name type="scientific">Helicobacter mustelae (strain ATCC 43772 / CCUG 25715 / CIP 103759 / LMG 18044 / NCTC 12198 / R85-136P)</name>
    <name type="common">Campylobacter mustelae</name>
    <dbReference type="NCBI Taxonomy" id="679897"/>
    <lineage>
        <taxon>Bacteria</taxon>
        <taxon>Pseudomonadati</taxon>
        <taxon>Campylobacterota</taxon>
        <taxon>Epsilonproteobacteria</taxon>
        <taxon>Campylobacterales</taxon>
        <taxon>Helicobacteraceae</taxon>
        <taxon>Helicobacter</taxon>
    </lineage>
</organism>
<accession>D3UIB8</accession>
<dbReference type="HOGENOM" id="CLU_066393_0_0_7"/>
<dbReference type="KEGG" id="hms:HMU09840"/>
<dbReference type="eggNOG" id="COG0265">
    <property type="taxonomic scope" value="Bacteria"/>
</dbReference>
<dbReference type="AlphaFoldDB" id="D3UIB8"/>
<gene>
    <name evidence="3" type="ordered locus">HMU09840</name>
</gene>
<protein>
    <recommendedName>
        <fullName evidence="5">Periplasmic protein</fullName>
    </recommendedName>
</protein>
<evidence type="ECO:0000313" key="4">
    <source>
        <dbReference type="Proteomes" id="UP000001522"/>
    </source>
</evidence>
<dbReference type="RefSeq" id="WP_013023313.1">
    <property type="nucleotide sequence ID" value="NC_013949.1"/>
</dbReference>
<keyword evidence="4" id="KW-1185">Reference proteome</keyword>
<feature type="domain" description="PDZ" evidence="1">
    <location>
        <begin position="182"/>
        <end position="241"/>
    </location>
</feature>
<evidence type="ECO:0000259" key="2">
    <source>
        <dbReference type="Pfam" id="PF24314"/>
    </source>
</evidence>
<dbReference type="InterPro" id="IPR055911">
    <property type="entry name" value="DUF7488"/>
</dbReference>
<proteinExistence type="predicted"/>
<dbReference type="Pfam" id="PF24314">
    <property type="entry name" value="DUF7488"/>
    <property type="match status" value="1"/>
</dbReference>
<dbReference type="Proteomes" id="UP000001522">
    <property type="component" value="Chromosome"/>
</dbReference>
<evidence type="ECO:0000313" key="3">
    <source>
        <dbReference type="EMBL" id="CBG40241.1"/>
    </source>
</evidence>
<name>D3UIB8_HELM1</name>
<evidence type="ECO:0000259" key="1">
    <source>
        <dbReference type="Pfam" id="PF13180"/>
    </source>
</evidence>